<dbReference type="SMART" id="SM00847">
    <property type="entry name" value="HA2"/>
    <property type="match status" value="1"/>
</dbReference>
<dbReference type="InterPro" id="IPR001650">
    <property type="entry name" value="Helicase_C-like"/>
</dbReference>
<evidence type="ECO:0000256" key="6">
    <source>
        <dbReference type="SAM" id="MobiDB-lite"/>
    </source>
</evidence>
<comment type="caution">
    <text evidence="8">The sequence shown here is derived from an EMBL/GenBank/DDBJ whole genome shotgun (WGS) entry which is preliminary data.</text>
</comment>
<keyword evidence="2" id="KW-0547">Nucleotide-binding</keyword>
<feature type="domain" description="Helicase C-terminal" evidence="7">
    <location>
        <begin position="1"/>
        <end position="151"/>
    </location>
</feature>
<dbReference type="GO" id="GO:0003723">
    <property type="term" value="F:RNA binding"/>
    <property type="evidence" value="ECO:0007669"/>
    <property type="project" value="TreeGrafter"/>
</dbReference>
<dbReference type="GO" id="GO:0043138">
    <property type="term" value="F:3'-5' DNA helicase activity"/>
    <property type="evidence" value="ECO:0007669"/>
    <property type="project" value="TreeGrafter"/>
</dbReference>
<feature type="compositionally biased region" description="Basic and acidic residues" evidence="6">
    <location>
        <begin position="441"/>
        <end position="454"/>
    </location>
</feature>
<dbReference type="InterPro" id="IPR011709">
    <property type="entry name" value="DEAD-box_helicase_OB_fold"/>
</dbReference>
<feature type="region of interest" description="Disordered" evidence="6">
    <location>
        <begin position="521"/>
        <end position="592"/>
    </location>
</feature>
<feature type="region of interest" description="Disordered" evidence="6">
    <location>
        <begin position="441"/>
        <end position="500"/>
    </location>
</feature>
<accession>A0AAV4V3U0</accession>
<dbReference type="EMBL" id="BPLR01013908">
    <property type="protein sequence ID" value="GIY64678.1"/>
    <property type="molecule type" value="Genomic_DNA"/>
</dbReference>
<feature type="compositionally biased region" description="Gly residues" evidence="6">
    <location>
        <begin position="563"/>
        <end position="592"/>
    </location>
</feature>
<feature type="compositionally biased region" description="Gly residues" evidence="6">
    <location>
        <begin position="677"/>
        <end position="688"/>
    </location>
</feature>
<sequence length="712" mass="77154">MRHLQQHPKFGTPEYCILPLHSQVPREDQHKVFEPVPDGVTKIILSTNIAETSITINDVVYVIDSCKVKMKLFTSHNNMTNYATVWASKTNLEQRKGRAGRLDNYTTPEIFRTPLHEISLAIKLLRLGDINKFLSKALEPPPIDAVIESEVLLREMGALDRSSELTPLGKILARLPIEPRLGKMIVLGCIFSCGDSLCTIAAHSSTFPEPFDTPFPKRLAYVHRKFCGDRWSDHLTMLNAFVQWEDAHMGNQLKDLLITAEFPEPSLESQAYCFEGLDPRLDVVVALLAMGFYPNVCYHKEKRKVITTEGKAALVHKSSVNCSNLPSKFPFPFFVFGEKIRTRAVSCKQMTMITPLHLLLFGSKKVEYVNGCVHVDKWINLKMSPYDAAAIVALKPVIEDLIMQVAADPQSISEIHPPNSQVVDLIKRLCDVNASNFSPENKHNSSFDHFEGPPRKLPRISGGMGRGGLPRGYSAGGRFTSGSSYGNRGRSSRIGNYGGSSSFRGSSNFSSFGSRGRGNGFFGSRGGSNENYSSSGYGSQSRGFGHENQGAGGYENQSDKGYGSQGGGGFGSQGEGGYGNQGRGGYGNQGGGGYGSQGRAGYGSQGGEGYGIQGGGRYGNQGGGYGNQGGGGYGNDRYINQSGSQDKIYGNSSVGYGNLSGEYEKQGSGYGSQSQVGGYGSRGGGYGNERGELWRDVGSYRGRSDFGNRSGW</sequence>
<dbReference type="Gene3D" id="1.20.120.1080">
    <property type="match status" value="1"/>
</dbReference>
<evidence type="ECO:0000256" key="4">
    <source>
        <dbReference type="ARBA" id="ARBA00022806"/>
    </source>
</evidence>
<dbReference type="GO" id="GO:1990904">
    <property type="term" value="C:ribonucleoprotein complex"/>
    <property type="evidence" value="ECO:0007669"/>
    <property type="project" value="TreeGrafter"/>
</dbReference>
<dbReference type="CDD" id="cd18791">
    <property type="entry name" value="SF2_C_RHA"/>
    <property type="match status" value="1"/>
</dbReference>
<keyword evidence="9" id="KW-1185">Reference proteome</keyword>
<dbReference type="GO" id="GO:0003724">
    <property type="term" value="F:RNA helicase activity"/>
    <property type="evidence" value="ECO:0007669"/>
    <property type="project" value="TreeGrafter"/>
</dbReference>
<evidence type="ECO:0000313" key="9">
    <source>
        <dbReference type="Proteomes" id="UP001054945"/>
    </source>
</evidence>
<proteinExistence type="inferred from homology"/>
<organism evidence="8 9">
    <name type="scientific">Caerostris extrusa</name>
    <name type="common">Bark spider</name>
    <name type="synonym">Caerostris bankana</name>
    <dbReference type="NCBI Taxonomy" id="172846"/>
    <lineage>
        <taxon>Eukaryota</taxon>
        <taxon>Metazoa</taxon>
        <taxon>Ecdysozoa</taxon>
        <taxon>Arthropoda</taxon>
        <taxon>Chelicerata</taxon>
        <taxon>Arachnida</taxon>
        <taxon>Araneae</taxon>
        <taxon>Araneomorphae</taxon>
        <taxon>Entelegynae</taxon>
        <taxon>Araneoidea</taxon>
        <taxon>Araneidae</taxon>
        <taxon>Caerostris</taxon>
    </lineage>
</organism>
<gene>
    <name evidence="8" type="primary">dhx9</name>
    <name evidence="8" type="ORF">CEXT_370011</name>
</gene>
<dbReference type="SMART" id="SM00490">
    <property type="entry name" value="HELICc"/>
    <property type="match status" value="1"/>
</dbReference>
<dbReference type="Pfam" id="PF07717">
    <property type="entry name" value="OB_NTP_bind"/>
    <property type="match status" value="1"/>
</dbReference>
<dbReference type="SUPFAM" id="SSF52540">
    <property type="entry name" value="P-loop containing nucleoside triphosphate hydrolases"/>
    <property type="match status" value="1"/>
</dbReference>
<dbReference type="PANTHER" id="PTHR18934:SF119">
    <property type="entry name" value="ATP-DEPENDENT RNA HELICASE A"/>
    <property type="match status" value="1"/>
</dbReference>
<evidence type="ECO:0000256" key="3">
    <source>
        <dbReference type="ARBA" id="ARBA00022801"/>
    </source>
</evidence>
<dbReference type="AlphaFoldDB" id="A0AAV4V3U0"/>
<reference evidence="8 9" key="1">
    <citation type="submission" date="2021-06" db="EMBL/GenBank/DDBJ databases">
        <title>Caerostris extrusa draft genome.</title>
        <authorList>
            <person name="Kono N."/>
            <person name="Arakawa K."/>
        </authorList>
    </citation>
    <scope>NUCLEOTIDE SEQUENCE [LARGE SCALE GENOMIC DNA]</scope>
</reference>
<evidence type="ECO:0000256" key="1">
    <source>
        <dbReference type="ARBA" id="ARBA00008792"/>
    </source>
</evidence>
<dbReference type="Pfam" id="PF21010">
    <property type="entry name" value="HA2_C"/>
    <property type="match status" value="1"/>
</dbReference>
<keyword evidence="5" id="KW-0067">ATP-binding</keyword>
<evidence type="ECO:0000259" key="7">
    <source>
        <dbReference type="PROSITE" id="PS51194"/>
    </source>
</evidence>
<dbReference type="GO" id="GO:0045944">
    <property type="term" value="P:positive regulation of transcription by RNA polymerase II"/>
    <property type="evidence" value="ECO:0007669"/>
    <property type="project" value="TreeGrafter"/>
</dbReference>
<keyword evidence="4 8" id="KW-0347">Helicase</keyword>
<dbReference type="PROSITE" id="PS51194">
    <property type="entry name" value="HELICASE_CTER"/>
    <property type="match status" value="1"/>
</dbReference>
<protein>
    <submittedName>
        <fullName evidence="8">ATP-dependent RNA helicase A protein</fullName>
    </submittedName>
</protein>
<keyword evidence="3" id="KW-0378">Hydrolase</keyword>
<dbReference type="Pfam" id="PF00271">
    <property type="entry name" value="Helicase_C"/>
    <property type="match status" value="1"/>
</dbReference>
<dbReference type="InterPro" id="IPR027417">
    <property type="entry name" value="P-loop_NTPase"/>
</dbReference>
<name>A0AAV4V3U0_CAEEX</name>
<dbReference type="GO" id="GO:0016887">
    <property type="term" value="F:ATP hydrolysis activity"/>
    <property type="evidence" value="ECO:0007669"/>
    <property type="project" value="TreeGrafter"/>
</dbReference>
<dbReference type="GO" id="GO:0005730">
    <property type="term" value="C:nucleolus"/>
    <property type="evidence" value="ECO:0007669"/>
    <property type="project" value="TreeGrafter"/>
</dbReference>
<dbReference type="GO" id="GO:0005524">
    <property type="term" value="F:ATP binding"/>
    <property type="evidence" value="ECO:0007669"/>
    <property type="project" value="UniProtKB-KW"/>
</dbReference>
<comment type="similarity">
    <text evidence="1">Belongs to the DEAD box helicase family. DEAH subfamily.</text>
</comment>
<dbReference type="InterPro" id="IPR007502">
    <property type="entry name" value="Helicase-assoc_dom"/>
</dbReference>
<dbReference type="Gene3D" id="3.40.50.300">
    <property type="entry name" value="P-loop containing nucleotide triphosphate hydrolases"/>
    <property type="match status" value="1"/>
</dbReference>
<dbReference type="Proteomes" id="UP001054945">
    <property type="component" value="Unassembled WGS sequence"/>
</dbReference>
<dbReference type="GO" id="GO:0050684">
    <property type="term" value="P:regulation of mRNA processing"/>
    <property type="evidence" value="ECO:0007669"/>
    <property type="project" value="TreeGrafter"/>
</dbReference>
<feature type="compositionally biased region" description="Low complexity" evidence="6">
    <location>
        <begin position="481"/>
        <end position="500"/>
    </location>
</feature>
<dbReference type="PANTHER" id="PTHR18934">
    <property type="entry name" value="ATP-DEPENDENT RNA HELICASE"/>
    <property type="match status" value="1"/>
</dbReference>
<evidence type="ECO:0000313" key="8">
    <source>
        <dbReference type="EMBL" id="GIY64678.1"/>
    </source>
</evidence>
<evidence type="ECO:0000256" key="5">
    <source>
        <dbReference type="ARBA" id="ARBA00022840"/>
    </source>
</evidence>
<dbReference type="InterPro" id="IPR048333">
    <property type="entry name" value="HA2_WH"/>
</dbReference>
<dbReference type="Pfam" id="PF04408">
    <property type="entry name" value="WHD_HA2"/>
    <property type="match status" value="1"/>
</dbReference>
<feature type="region of interest" description="Disordered" evidence="6">
    <location>
        <begin position="660"/>
        <end position="712"/>
    </location>
</feature>
<feature type="compositionally biased region" description="Low complexity" evidence="6">
    <location>
        <begin position="527"/>
        <end position="543"/>
    </location>
</feature>
<evidence type="ECO:0000256" key="2">
    <source>
        <dbReference type="ARBA" id="ARBA00022741"/>
    </source>
</evidence>